<accession>A0AAJ0A1D9</accession>
<organism evidence="1 2">
    <name type="scientific">Colletotrichum phormii</name>
    <dbReference type="NCBI Taxonomy" id="359342"/>
    <lineage>
        <taxon>Eukaryota</taxon>
        <taxon>Fungi</taxon>
        <taxon>Dikarya</taxon>
        <taxon>Ascomycota</taxon>
        <taxon>Pezizomycotina</taxon>
        <taxon>Sordariomycetes</taxon>
        <taxon>Hypocreomycetidae</taxon>
        <taxon>Glomerellales</taxon>
        <taxon>Glomerellaceae</taxon>
        <taxon>Colletotrichum</taxon>
        <taxon>Colletotrichum acutatum species complex</taxon>
    </lineage>
</organism>
<dbReference type="PANTHER" id="PTHR35186">
    <property type="entry name" value="ANK_REP_REGION DOMAIN-CONTAINING PROTEIN"/>
    <property type="match status" value="1"/>
</dbReference>
<gene>
    <name evidence="1" type="ORF">BDP81DRAFT_80600</name>
</gene>
<dbReference type="Proteomes" id="UP001243989">
    <property type="component" value="Unassembled WGS sequence"/>
</dbReference>
<keyword evidence="2" id="KW-1185">Reference proteome</keyword>
<dbReference type="AlphaFoldDB" id="A0AAJ0A1D9"/>
<dbReference type="RefSeq" id="XP_060450328.1">
    <property type="nucleotide sequence ID" value="XM_060596313.1"/>
</dbReference>
<proteinExistence type="predicted"/>
<evidence type="ECO:0000313" key="2">
    <source>
        <dbReference type="Proteomes" id="UP001243989"/>
    </source>
</evidence>
<name>A0AAJ0A1D9_9PEZI</name>
<evidence type="ECO:0000313" key="1">
    <source>
        <dbReference type="EMBL" id="KAK1654284.1"/>
    </source>
</evidence>
<comment type="caution">
    <text evidence="1">The sequence shown here is derived from an EMBL/GenBank/DDBJ whole genome shotgun (WGS) entry which is preliminary data.</text>
</comment>
<dbReference type="EMBL" id="JAHMHQ010000002">
    <property type="protein sequence ID" value="KAK1654284.1"/>
    <property type="molecule type" value="Genomic_DNA"/>
</dbReference>
<dbReference type="GeneID" id="85481175"/>
<protein>
    <submittedName>
        <fullName evidence="1">Uncharacterized protein</fullName>
    </submittedName>
</protein>
<sequence length="418" mass="46736">MAEVAGLVLGTIALVISAYEHRKALLDPAEAFFYGKKDYDKIIRRLHIEHASYDQNIRLLLIHAVSEEELEQMIKNSQDSLWKSAALARTLKKELGSAYEPTMGLLEDLGDLLIKIVAKLGIAGSDTVKKQGLAVFISSKPPRSSSQDLQERFRFEKRLDFTFKKRSVDKKLQAINDFNTHLRILLQGADKISQLQQDEGSCSKARIQFVGPLQSIQQNASRLHRGLHKRWCGTHDCHPAGLLLEQRLYRKRVHRQGLLKDGGNLERFEVALPRIGEKVWLDMEVRVLGESIPESSPKVPKIRFDVPGPSFPPAPPALEIKDICSAIEGAMNPQTGLDLDSSDVLRGLYGVDTQERHLAQDLMSLDAFLAANTMQLGMADLLCLAVTLVSSVIQLGKTPWLVQPWNRHNICLSTSQGR</sequence>
<dbReference type="PANTHER" id="PTHR35186:SF4">
    <property type="entry name" value="PRION-INHIBITION AND PROPAGATION HELO DOMAIN-CONTAINING PROTEIN"/>
    <property type="match status" value="1"/>
</dbReference>
<reference evidence="1" key="1">
    <citation type="submission" date="2021-06" db="EMBL/GenBank/DDBJ databases">
        <title>Comparative genomics, transcriptomics and evolutionary studies reveal genomic signatures of adaptation to plant cell wall in hemibiotrophic fungi.</title>
        <authorList>
            <consortium name="DOE Joint Genome Institute"/>
            <person name="Baroncelli R."/>
            <person name="Diaz J.F."/>
            <person name="Benocci T."/>
            <person name="Peng M."/>
            <person name="Battaglia E."/>
            <person name="Haridas S."/>
            <person name="Andreopoulos W."/>
            <person name="Labutti K."/>
            <person name="Pangilinan J."/>
            <person name="Floch G.L."/>
            <person name="Makela M.R."/>
            <person name="Henrissat B."/>
            <person name="Grigoriev I.V."/>
            <person name="Crouch J.A."/>
            <person name="De Vries R.P."/>
            <person name="Sukno S.A."/>
            <person name="Thon M.R."/>
        </authorList>
    </citation>
    <scope>NUCLEOTIDE SEQUENCE</scope>
    <source>
        <strain evidence="1">CBS 102054</strain>
    </source>
</reference>